<comment type="caution">
    <text evidence="1">The sequence shown here is derived from an EMBL/GenBank/DDBJ whole genome shotgun (WGS) entry which is preliminary data.</text>
</comment>
<organism evidence="1 2">
    <name type="scientific">Triparma laevis f. inornata</name>
    <dbReference type="NCBI Taxonomy" id="1714386"/>
    <lineage>
        <taxon>Eukaryota</taxon>
        <taxon>Sar</taxon>
        <taxon>Stramenopiles</taxon>
        <taxon>Ochrophyta</taxon>
        <taxon>Bolidophyceae</taxon>
        <taxon>Parmales</taxon>
        <taxon>Triparmaceae</taxon>
        <taxon>Triparma</taxon>
    </lineage>
</organism>
<name>A0A9W6ZG37_9STRA</name>
<dbReference type="AlphaFoldDB" id="A0A9W6ZG37"/>
<evidence type="ECO:0000313" key="2">
    <source>
        <dbReference type="Proteomes" id="UP001162640"/>
    </source>
</evidence>
<evidence type="ECO:0000313" key="1">
    <source>
        <dbReference type="EMBL" id="GMH53742.1"/>
    </source>
</evidence>
<sequence length="84" mass="9499">MAGSALSKLVREATIGVVLGVIGGFMWKFSITVPSKNVIDNYYKNLKKVRRFGWHGVEIRLSWVWIRPLTQLSFPSPFAVNDGF</sequence>
<protein>
    <submittedName>
        <fullName evidence="1">Uncharacterized protein</fullName>
    </submittedName>
</protein>
<gene>
    <name evidence="1" type="ORF">TL16_g01519</name>
</gene>
<dbReference type="EMBL" id="BLQM01000034">
    <property type="protein sequence ID" value="GMH53742.1"/>
    <property type="molecule type" value="Genomic_DNA"/>
</dbReference>
<proteinExistence type="predicted"/>
<dbReference type="Proteomes" id="UP001162640">
    <property type="component" value="Unassembled WGS sequence"/>
</dbReference>
<reference evidence="2" key="1">
    <citation type="journal article" date="2023" name="Commun. Biol.">
        <title>Genome analysis of Parmales, the sister group of diatoms, reveals the evolutionary specialization of diatoms from phago-mixotrophs to photoautotrophs.</title>
        <authorList>
            <person name="Ban H."/>
            <person name="Sato S."/>
            <person name="Yoshikawa S."/>
            <person name="Yamada K."/>
            <person name="Nakamura Y."/>
            <person name="Ichinomiya M."/>
            <person name="Sato N."/>
            <person name="Blanc-Mathieu R."/>
            <person name="Endo H."/>
            <person name="Kuwata A."/>
            <person name="Ogata H."/>
        </authorList>
    </citation>
    <scope>NUCLEOTIDE SEQUENCE [LARGE SCALE GENOMIC DNA]</scope>
</reference>
<accession>A0A9W6ZG37</accession>